<organism evidence="2">
    <name type="scientific">marine sediment metagenome</name>
    <dbReference type="NCBI Taxonomy" id="412755"/>
    <lineage>
        <taxon>unclassified sequences</taxon>
        <taxon>metagenomes</taxon>
        <taxon>ecological metagenomes</taxon>
    </lineage>
</organism>
<proteinExistence type="predicted"/>
<gene>
    <name evidence="2" type="ORF">LCGC14_1369700</name>
</gene>
<dbReference type="EMBL" id="LAZR01008637">
    <property type="protein sequence ID" value="KKM77465.1"/>
    <property type="molecule type" value="Genomic_DNA"/>
</dbReference>
<comment type="caution">
    <text evidence="2">The sequence shown here is derived from an EMBL/GenBank/DDBJ whole genome shotgun (WGS) entry which is preliminary data.</text>
</comment>
<reference evidence="2" key="1">
    <citation type="journal article" date="2015" name="Nature">
        <title>Complex archaea that bridge the gap between prokaryotes and eukaryotes.</title>
        <authorList>
            <person name="Spang A."/>
            <person name="Saw J.H."/>
            <person name="Jorgensen S.L."/>
            <person name="Zaremba-Niedzwiedzka K."/>
            <person name="Martijn J."/>
            <person name="Lind A.E."/>
            <person name="van Eijk R."/>
            <person name="Schleper C."/>
            <person name="Guy L."/>
            <person name="Ettema T.J."/>
        </authorList>
    </citation>
    <scope>NUCLEOTIDE SEQUENCE</scope>
</reference>
<feature type="non-terminal residue" evidence="2">
    <location>
        <position position="295"/>
    </location>
</feature>
<dbReference type="InterPro" id="IPR027417">
    <property type="entry name" value="P-loop_NTPase"/>
</dbReference>
<dbReference type="AlphaFoldDB" id="A0A0F9MKX4"/>
<protein>
    <recommendedName>
        <fullName evidence="1">Phage terminase large subunit GpA ATPase domain-containing protein</fullName>
    </recommendedName>
</protein>
<dbReference type="GO" id="GO:0016887">
    <property type="term" value="F:ATP hydrolysis activity"/>
    <property type="evidence" value="ECO:0007669"/>
    <property type="project" value="InterPro"/>
</dbReference>
<feature type="domain" description="Phage terminase large subunit GpA ATPase" evidence="1">
    <location>
        <begin position="38"/>
        <end position="270"/>
    </location>
</feature>
<dbReference type="Gene3D" id="3.40.50.300">
    <property type="entry name" value="P-loop containing nucleotide triphosphate hydrolases"/>
    <property type="match status" value="1"/>
</dbReference>
<name>A0A0F9MKX4_9ZZZZ</name>
<dbReference type="InterPro" id="IPR046453">
    <property type="entry name" value="GpA_ATPase"/>
</dbReference>
<dbReference type="Pfam" id="PF05876">
    <property type="entry name" value="GpA_ATPase"/>
    <property type="match status" value="1"/>
</dbReference>
<evidence type="ECO:0000259" key="1">
    <source>
        <dbReference type="Pfam" id="PF05876"/>
    </source>
</evidence>
<evidence type="ECO:0000313" key="2">
    <source>
        <dbReference type="EMBL" id="KKM77465.1"/>
    </source>
</evidence>
<accession>A0A0F9MKX4</accession>
<sequence length="295" mass="33729">MHELEITLRNTVAGGLRRKAVTTPSRWAECYRMMGQPFPGLWKFDYHPWLRGMHEATHQTCIGQKAAQLGYTEALLNITFFKIDIERKDCLYVLPAKTPDASDFSASRFDAALELSPHLQNLFQNVKNVGHKRAGSANLYIRGSNSRGGLKSIPVAFIVFDELDEMNQENIRLAEERVSGQPSWQIWKISTPTAPNHGINKEFVLSTQDHFTFKCPCCSKRTELIFPECLKIEGEHRLDPKIKGTHLICKECSGTLPQDDKEYFLKDASWESFGEKQADRRGFYINQLYSKTIQP</sequence>